<dbReference type="OrthoDB" id="9805628at2"/>
<evidence type="ECO:0000256" key="8">
    <source>
        <dbReference type="ARBA" id="ARBA00035676"/>
    </source>
</evidence>
<dbReference type="eggNOG" id="COG0115">
    <property type="taxonomic scope" value="Bacteria"/>
</dbReference>
<dbReference type="InterPro" id="IPR036038">
    <property type="entry name" value="Aminotransferase-like"/>
</dbReference>
<evidence type="ECO:0000256" key="11">
    <source>
        <dbReference type="ARBA" id="ARBA00069174"/>
    </source>
</evidence>
<dbReference type="Pfam" id="PF01063">
    <property type="entry name" value="Aminotran_4"/>
    <property type="match status" value="1"/>
</dbReference>
<evidence type="ECO:0000313" key="16">
    <source>
        <dbReference type="Proteomes" id="UP000006683"/>
    </source>
</evidence>
<dbReference type="GO" id="GO:0008696">
    <property type="term" value="F:4-amino-4-deoxychorismate lyase activity"/>
    <property type="evidence" value="ECO:0007669"/>
    <property type="project" value="UniProtKB-UniRule"/>
</dbReference>
<reference evidence="15 16" key="1">
    <citation type="journal article" date="2010" name="Stand. Genomic Sci.">
        <title>Complete genome sequence of Ferrimonas balearica type strain (PAT).</title>
        <authorList>
            <person name="Nolan M."/>
            <person name="Sikorski J."/>
            <person name="Davenport K."/>
            <person name="Lucas S."/>
            <person name="Glavina Del Rio T."/>
            <person name="Tice H."/>
            <person name="Cheng J."/>
            <person name="Goodwin L."/>
            <person name="Pitluck S."/>
            <person name="Liolios K."/>
            <person name="Ivanova N."/>
            <person name="Mavromatis K."/>
            <person name="Ovchinnikova G."/>
            <person name="Pati A."/>
            <person name="Chen A."/>
            <person name="Palaniappan K."/>
            <person name="Land M."/>
            <person name="Hauser L."/>
            <person name="Chang Y."/>
            <person name="Jeffries C."/>
            <person name="Tapia R."/>
            <person name="Brettin T."/>
            <person name="Detter J."/>
            <person name="Han C."/>
            <person name="Yasawong M."/>
            <person name="Rohde M."/>
            <person name="Tindall B."/>
            <person name="Goker M."/>
            <person name="Woyke T."/>
            <person name="Bristow J."/>
            <person name="Eisen J."/>
            <person name="Markowitz V."/>
            <person name="Hugenholtz P."/>
            <person name="Kyrpides N."/>
            <person name="Klenk H."/>
            <person name="Lapidus A."/>
        </authorList>
    </citation>
    <scope>NUCLEOTIDE SEQUENCE [LARGE SCALE GENOMIC DNA]</scope>
    <source>
        <strain evidence="16">DSM 9799 / CCM 4581 / KCTC 23876 / PAT</strain>
    </source>
</reference>
<evidence type="ECO:0000256" key="9">
    <source>
        <dbReference type="ARBA" id="ARBA00049529"/>
    </source>
</evidence>
<evidence type="ECO:0000256" key="2">
    <source>
        <dbReference type="ARBA" id="ARBA00009320"/>
    </source>
</evidence>
<evidence type="ECO:0000256" key="4">
    <source>
        <dbReference type="ARBA" id="ARBA00022898"/>
    </source>
</evidence>
<dbReference type="KEGG" id="fbl:Fbal_1860"/>
<dbReference type="STRING" id="550540.Fbal_1860"/>
<dbReference type="HOGENOM" id="CLU_020844_2_1_6"/>
<dbReference type="NCBIfam" id="TIGR03461">
    <property type="entry name" value="pabC_Proteo"/>
    <property type="match status" value="1"/>
</dbReference>
<dbReference type="InterPro" id="IPR043131">
    <property type="entry name" value="BCAT-like_N"/>
</dbReference>
<sequence length="270" mass="29676">MTRWLDGRPTATVPGDDRGLTLGDGHFTTMLVQQGGVVLWQRHQTRLAEANDRLGFAQQDWHQLEAEIQQASQGVELGCLRLTLTRGSAGRGYQGQWPAIPRRLLALSPFPSHYRQWQQQGIDAEVAELTLATGGPLVGLKTLGRLEQVLIKQEAASRNVDELLVCDGHGHLVEASAGNLFLVFADGTVVTPSLSECGIAGVMRAEVMALLAQSGLKVVERRVRVEELTDVAEAFVTNALMGVMPLRHIGEKRLNRQLADLLLESHQLWR</sequence>
<evidence type="ECO:0000256" key="12">
    <source>
        <dbReference type="NCBIfam" id="TIGR03461"/>
    </source>
</evidence>
<dbReference type="GeneID" id="67182065"/>
<dbReference type="AlphaFoldDB" id="E1SSN4"/>
<dbReference type="InterPro" id="IPR050571">
    <property type="entry name" value="Class-IV_PLP-Dep_Aminotrnsfr"/>
</dbReference>
<evidence type="ECO:0000313" key="15">
    <source>
        <dbReference type="EMBL" id="ADN76063.1"/>
    </source>
</evidence>
<evidence type="ECO:0000256" key="6">
    <source>
        <dbReference type="ARBA" id="ARBA00023239"/>
    </source>
</evidence>
<keyword evidence="5" id="KW-0289">Folate biosynthesis</keyword>
<dbReference type="Gene3D" id="3.30.470.10">
    <property type="match status" value="1"/>
</dbReference>
<comment type="subunit">
    <text evidence="3">Homodimer.</text>
</comment>
<evidence type="ECO:0000256" key="13">
    <source>
        <dbReference type="RuleBase" id="RU004106"/>
    </source>
</evidence>
<proteinExistence type="inferred from homology"/>
<dbReference type="InterPro" id="IPR043132">
    <property type="entry name" value="BCAT-like_C"/>
</dbReference>
<comment type="function">
    <text evidence="10">Involved in the biosynthesis of p-aminobenzoate (PABA), a precursor of tetrahydrofolate. Converts 4-amino-4-deoxychorismate into 4-aminobenzoate (PABA) and pyruvate.</text>
</comment>
<dbReference type="InterPro" id="IPR001544">
    <property type="entry name" value="Aminotrans_IV"/>
</dbReference>
<organism evidence="15 16">
    <name type="scientific">Ferrimonas balearica (strain DSM 9799 / CCM 4581 / KCTC 23876 / PAT)</name>
    <dbReference type="NCBI Taxonomy" id="550540"/>
    <lineage>
        <taxon>Bacteria</taxon>
        <taxon>Pseudomonadati</taxon>
        <taxon>Pseudomonadota</taxon>
        <taxon>Gammaproteobacteria</taxon>
        <taxon>Alteromonadales</taxon>
        <taxon>Ferrimonadaceae</taxon>
        <taxon>Ferrimonas</taxon>
    </lineage>
</organism>
<evidence type="ECO:0000256" key="10">
    <source>
        <dbReference type="ARBA" id="ARBA00054027"/>
    </source>
</evidence>
<dbReference type="PANTHER" id="PTHR42743:SF2">
    <property type="entry name" value="AMINODEOXYCHORISMATE LYASE"/>
    <property type="match status" value="1"/>
</dbReference>
<comment type="cofactor">
    <cofactor evidence="1 14">
        <name>pyridoxal 5'-phosphate</name>
        <dbReference type="ChEBI" id="CHEBI:597326"/>
    </cofactor>
</comment>
<comment type="catalytic activity">
    <reaction evidence="9">
        <text>4-amino-4-deoxychorismate = 4-aminobenzoate + pyruvate + H(+)</text>
        <dbReference type="Rhea" id="RHEA:16201"/>
        <dbReference type="ChEBI" id="CHEBI:15361"/>
        <dbReference type="ChEBI" id="CHEBI:15378"/>
        <dbReference type="ChEBI" id="CHEBI:17836"/>
        <dbReference type="ChEBI" id="CHEBI:58406"/>
        <dbReference type="EC" id="4.1.3.38"/>
    </reaction>
</comment>
<keyword evidence="6 15" id="KW-0456">Lyase</keyword>
<protein>
    <recommendedName>
        <fullName evidence="11 12">Aminodeoxychorismate lyase</fullName>
        <ecNumber evidence="8 12">4.1.3.38</ecNumber>
    </recommendedName>
</protein>
<dbReference type="GO" id="GO:0005829">
    <property type="term" value="C:cytosol"/>
    <property type="evidence" value="ECO:0007669"/>
    <property type="project" value="TreeGrafter"/>
</dbReference>
<dbReference type="FunFam" id="3.20.10.10:FF:000002">
    <property type="entry name" value="D-alanine aminotransferase"/>
    <property type="match status" value="1"/>
</dbReference>
<dbReference type="RefSeq" id="WP_013345369.1">
    <property type="nucleotide sequence ID" value="NC_014541.1"/>
</dbReference>
<dbReference type="EMBL" id="CP002209">
    <property type="protein sequence ID" value="ADN76063.1"/>
    <property type="molecule type" value="Genomic_DNA"/>
</dbReference>
<keyword evidence="4 14" id="KW-0663">Pyridoxal phosphate</keyword>
<dbReference type="GO" id="GO:0008153">
    <property type="term" value="P:4-aminobenzoate biosynthetic process"/>
    <property type="evidence" value="ECO:0007669"/>
    <property type="project" value="UniProtKB-UniRule"/>
</dbReference>
<dbReference type="SUPFAM" id="SSF56752">
    <property type="entry name" value="D-aminoacid aminotransferase-like PLP-dependent enzymes"/>
    <property type="match status" value="1"/>
</dbReference>
<evidence type="ECO:0000256" key="14">
    <source>
        <dbReference type="RuleBase" id="RU004516"/>
    </source>
</evidence>
<dbReference type="Proteomes" id="UP000006683">
    <property type="component" value="Chromosome"/>
</dbReference>
<gene>
    <name evidence="15" type="ordered locus">Fbal_1860</name>
</gene>
<evidence type="ECO:0000256" key="5">
    <source>
        <dbReference type="ARBA" id="ARBA00022909"/>
    </source>
</evidence>
<dbReference type="PROSITE" id="PS00770">
    <property type="entry name" value="AA_TRANSFER_CLASS_4"/>
    <property type="match status" value="1"/>
</dbReference>
<dbReference type="GO" id="GO:0046656">
    <property type="term" value="P:folic acid biosynthetic process"/>
    <property type="evidence" value="ECO:0007669"/>
    <property type="project" value="UniProtKB-KW"/>
</dbReference>
<dbReference type="GO" id="GO:0030170">
    <property type="term" value="F:pyridoxal phosphate binding"/>
    <property type="evidence" value="ECO:0007669"/>
    <property type="project" value="InterPro"/>
</dbReference>
<comment type="pathway">
    <text evidence="7">Cofactor biosynthesis; tetrahydrofolate biosynthesis; 4-aminobenzoate from chorismate: step 2/2.</text>
</comment>
<dbReference type="PANTHER" id="PTHR42743">
    <property type="entry name" value="AMINO-ACID AMINOTRANSFERASE"/>
    <property type="match status" value="1"/>
</dbReference>
<dbReference type="EC" id="4.1.3.38" evidence="8 12"/>
<evidence type="ECO:0000256" key="1">
    <source>
        <dbReference type="ARBA" id="ARBA00001933"/>
    </source>
</evidence>
<dbReference type="Gene3D" id="3.20.10.10">
    <property type="entry name" value="D-amino Acid Aminotransferase, subunit A, domain 2"/>
    <property type="match status" value="1"/>
</dbReference>
<keyword evidence="16" id="KW-1185">Reference proteome</keyword>
<accession>E1SSN4</accession>
<comment type="similarity">
    <text evidence="2 13">Belongs to the class-IV pyridoxal-phosphate-dependent aminotransferase family.</text>
</comment>
<dbReference type="NCBIfam" id="NF004761">
    <property type="entry name" value="PRK06092.1"/>
    <property type="match status" value="1"/>
</dbReference>
<name>E1SSN4_FERBD</name>
<evidence type="ECO:0000256" key="3">
    <source>
        <dbReference type="ARBA" id="ARBA00011738"/>
    </source>
</evidence>
<evidence type="ECO:0000256" key="7">
    <source>
        <dbReference type="ARBA" id="ARBA00035633"/>
    </source>
</evidence>
<dbReference type="InterPro" id="IPR018300">
    <property type="entry name" value="Aminotrans_IV_CS"/>
</dbReference>
<dbReference type="InterPro" id="IPR017824">
    <property type="entry name" value="Aminodeoxychorismate_lyase_IV"/>
</dbReference>